<evidence type="ECO:0000259" key="1">
    <source>
        <dbReference type="Pfam" id="PF12706"/>
    </source>
</evidence>
<organism evidence="2 3">
    <name type="scientific">Pullulanibacillus camelliae</name>
    <dbReference type="NCBI Taxonomy" id="1707096"/>
    <lineage>
        <taxon>Bacteria</taxon>
        <taxon>Bacillati</taxon>
        <taxon>Bacillota</taxon>
        <taxon>Bacilli</taxon>
        <taxon>Bacillales</taxon>
        <taxon>Sporolactobacillaceae</taxon>
        <taxon>Pullulanibacillus</taxon>
    </lineage>
</organism>
<sequence length="282" mass="31566">MNVYRKGKALLAEIHETQVPKSALALWNLGQSGLLIKNSAQQLIAIDPYLTDAIEQKNPETEFRRVFPPILAPEDLKGIAGVFITHHHDDHLDTVTIEGLAQVSPETPIFMPAPHVQYAQEHCPSLQHAVAVKADTPFSIGAFSIQVIASAHPDYERDEQGNDSFVGYVFTCDEISVYHSGDTLVTAALYQELQTIQPEIACLPINGGDFFRIGRRIVPNMSFREAADLGVGIKADLIMPVHYDLFPNNRENPSYFVDYLLQRYPGQKFHMSAPGERFIYFK</sequence>
<dbReference type="AlphaFoldDB" id="A0A8J2VJ71"/>
<dbReference type="PANTHER" id="PTHR43546">
    <property type="entry name" value="UPF0173 METAL-DEPENDENT HYDROLASE MJ1163-RELATED"/>
    <property type="match status" value="1"/>
</dbReference>
<dbReference type="SUPFAM" id="SSF56281">
    <property type="entry name" value="Metallo-hydrolase/oxidoreductase"/>
    <property type="match status" value="1"/>
</dbReference>
<feature type="domain" description="Metallo-beta-lactamase" evidence="1">
    <location>
        <begin position="49"/>
        <end position="243"/>
    </location>
</feature>
<accession>A0A8J2VJ71</accession>
<proteinExistence type="predicted"/>
<dbReference type="Gene3D" id="3.60.15.10">
    <property type="entry name" value="Ribonuclease Z/Hydroxyacylglutathione hydrolase-like"/>
    <property type="match status" value="1"/>
</dbReference>
<keyword evidence="3" id="KW-1185">Reference proteome</keyword>
<evidence type="ECO:0000313" key="3">
    <source>
        <dbReference type="Proteomes" id="UP000628775"/>
    </source>
</evidence>
<dbReference type="EMBL" id="BMIR01000001">
    <property type="protein sequence ID" value="GGE26720.1"/>
    <property type="molecule type" value="Genomic_DNA"/>
</dbReference>
<evidence type="ECO:0000313" key="2">
    <source>
        <dbReference type="EMBL" id="GGE26720.1"/>
    </source>
</evidence>
<comment type="caution">
    <text evidence="2">The sequence shown here is derived from an EMBL/GenBank/DDBJ whole genome shotgun (WGS) entry which is preliminary data.</text>
</comment>
<dbReference type="RefSeq" id="WP_188687835.1">
    <property type="nucleotide sequence ID" value="NZ_BMIR01000001.1"/>
</dbReference>
<reference evidence="2" key="1">
    <citation type="journal article" date="2014" name="Int. J. Syst. Evol. Microbiol.">
        <title>Complete genome sequence of Corynebacterium casei LMG S-19264T (=DSM 44701T), isolated from a smear-ripened cheese.</title>
        <authorList>
            <consortium name="US DOE Joint Genome Institute (JGI-PGF)"/>
            <person name="Walter F."/>
            <person name="Albersmeier A."/>
            <person name="Kalinowski J."/>
            <person name="Ruckert C."/>
        </authorList>
    </citation>
    <scope>NUCLEOTIDE SEQUENCE</scope>
    <source>
        <strain evidence="2">CGMCC 1.15371</strain>
    </source>
</reference>
<protein>
    <submittedName>
        <fullName evidence="2">MBL fold metallo-hydrolase</fullName>
    </submittedName>
</protein>
<dbReference type="Pfam" id="PF12706">
    <property type="entry name" value="Lactamase_B_2"/>
    <property type="match status" value="1"/>
</dbReference>
<dbReference type="InterPro" id="IPR050114">
    <property type="entry name" value="UPF0173_UPF0282_UlaG_hydrolase"/>
</dbReference>
<dbReference type="InterPro" id="IPR001279">
    <property type="entry name" value="Metallo-B-lactamas"/>
</dbReference>
<dbReference type="Proteomes" id="UP000628775">
    <property type="component" value="Unassembled WGS sequence"/>
</dbReference>
<name>A0A8J2VJ71_9BACL</name>
<gene>
    <name evidence="2" type="ORF">GCM10011391_01290</name>
</gene>
<reference evidence="2" key="2">
    <citation type="submission" date="2020-09" db="EMBL/GenBank/DDBJ databases">
        <authorList>
            <person name="Sun Q."/>
            <person name="Zhou Y."/>
        </authorList>
    </citation>
    <scope>NUCLEOTIDE SEQUENCE</scope>
    <source>
        <strain evidence="2">CGMCC 1.15371</strain>
    </source>
</reference>
<dbReference type="InterPro" id="IPR036866">
    <property type="entry name" value="RibonucZ/Hydroxyglut_hydro"/>
</dbReference>